<sequence>MGYAPPRHLPRLQPAVTLLLIGAVLLPTGCVRRRLTVRTNPPGALLYVDNQQIGTTPCGVDFTYYGTREIRVVKAGYETKTINQPIPTPWYEIPGIDFVSENLVPWRIRDDRVVTIPMSPQRMIPTEELKARGQQLRMQASQPVVQAGAVIGAPVDPFAGSTAYPTGVSPAPPSTAPTVTTPPGQPVIIGPPAGQPATMQPAFPPPAFPPPAM</sequence>
<comment type="caution">
    <text evidence="3">The sequence shown here is derived from an EMBL/GenBank/DDBJ whole genome shotgun (WGS) entry which is preliminary data.</text>
</comment>
<dbReference type="Pfam" id="PF08308">
    <property type="entry name" value="PEGA"/>
    <property type="match status" value="1"/>
</dbReference>
<accession>A0A5C5V7R2</accession>
<dbReference type="InterPro" id="IPR013229">
    <property type="entry name" value="PEGA"/>
</dbReference>
<feature type="compositionally biased region" description="Pro residues" evidence="1">
    <location>
        <begin position="202"/>
        <end position="213"/>
    </location>
</feature>
<keyword evidence="4" id="KW-1185">Reference proteome</keyword>
<dbReference type="OrthoDB" id="272812at2"/>
<dbReference type="Proteomes" id="UP000316714">
    <property type="component" value="Unassembled WGS sequence"/>
</dbReference>
<evidence type="ECO:0000259" key="2">
    <source>
        <dbReference type="Pfam" id="PF08308"/>
    </source>
</evidence>
<feature type="region of interest" description="Disordered" evidence="1">
    <location>
        <begin position="192"/>
        <end position="213"/>
    </location>
</feature>
<dbReference type="RefSeq" id="WP_146567123.1">
    <property type="nucleotide sequence ID" value="NZ_SIHJ01000002.1"/>
</dbReference>
<reference evidence="3 4" key="1">
    <citation type="submission" date="2019-02" db="EMBL/GenBank/DDBJ databases">
        <title>Deep-cultivation of Planctomycetes and their phenomic and genomic characterization uncovers novel biology.</title>
        <authorList>
            <person name="Wiegand S."/>
            <person name="Jogler M."/>
            <person name="Boedeker C."/>
            <person name="Pinto D."/>
            <person name="Vollmers J."/>
            <person name="Rivas-Marin E."/>
            <person name="Kohn T."/>
            <person name="Peeters S.H."/>
            <person name="Heuer A."/>
            <person name="Rast P."/>
            <person name="Oberbeckmann S."/>
            <person name="Bunk B."/>
            <person name="Jeske O."/>
            <person name="Meyerdierks A."/>
            <person name="Storesund J.E."/>
            <person name="Kallscheuer N."/>
            <person name="Luecker S."/>
            <person name="Lage O.M."/>
            <person name="Pohl T."/>
            <person name="Merkel B.J."/>
            <person name="Hornburger P."/>
            <person name="Mueller R.-W."/>
            <person name="Bruemmer F."/>
            <person name="Labrenz M."/>
            <person name="Spormann A.M."/>
            <person name="Op Den Camp H."/>
            <person name="Overmann J."/>
            <person name="Amann R."/>
            <person name="Jetten M.S.M."/>
            <person name="Mascher T."/>
            <person name="Medema M.H."/>
            <person name="Devos D.P."/>
            <person name="Kaster A.-K."/>
            <person name="Ovreas L."/>
            <person name="Rohde M."/>
            <person name="Galperin M.Y."/>
            <person name="Jogler C."/>
        </authorList>
    </citation>
    <scope>NUCLEOTIDE SEQUENCE [LARGE SCALE GENOMIC DNA]</scope>
    <source>
        <strain evidence="3 4">KOR34</strain>
    </source>
</reference>
<gene>
    <name evidence="3" type="ORF">KOR34_38590</name>
</gene>
<proteinExistence type="predicted"/>
<feature type="domain" description="PEGA" evidence="2">
    <location>
        <begin position="35"/>
        <end position="79"/>
    </location>
</feature>
<protein>
    <submittedName>
        <fullName evidence="3">PEGA domain protein</fullName>
    </submittedName>
</protein>
<dbReference type="AlphaFoldDB" id="A0A5C5V7R2"/>
<organism evidence="3 4">
    <name type="scientific">Posidoniimonas corsicana</name>
    <dbReference type="NCBI Taxonomy" id="1938618"/>
    <lineage>
        <taxon>Bacteria</taxon>
        <taxon>Pseudomonadati</taxon>
        <taxon>Planctomycetota</taxon>
        <taxon>Planctomycetia</taxon>
        <taxon>Pirellulales</taxon>
        <taxon>Lacipirellulaceae</taxon>
        <taxon>Posidoniimonas</taxon>
    </lineage>
</organism>
<name>A0A5C5V7R2_9BACT</name>
<dbReference type="EMBL" id="SIHJ01000002">
    <property type="protein sequence ID" value="TWT34023.1"/>
    <property type="molecule type" value="Genomic_DNA"/>
</dbReference>
<evidence type="ECO:0000313" key="4">
    <source>
        <dbReference type="Proteomes" id="UP000316714"/>
    </source>
</evidence>
<evidence type="ECO:0000256" key="1">
    <source>
        <dbReference type="SAM" id="MobiDB-lite"/>
    </source>
</evidence>
<evidence type="ECO:0000313" key="3">
    <source>
        <dbReference type="EMBL" id="TWT34023.1"/>
    </source>
</evidence>